<dbReference type="PROSITE" id="PS50943">
    <property type="entry name" value="HTH_CROC1"/>
    <property type="match status" value="1"/>
</dbReference>
<feature type="domain" description="HTH cro/C1-type" evidence="1">
    <location>
        <begin position="88"/>
        <end position="140"/>
    </location>
</feature>
<dbReference type="Gene3D" id="1.10.260.40">
    <property type="entry name" value="lambda repressor-like DNA-binding domains"/>
    <property type="match status" value="1"/>
</dbReference>
<dbReference type="PANTHER" id="PTHR40455">
    <property type="entry name" value="ANTITOXIN HIGA"/>
    <property type="match status" value="1"/>
</dbReference>
<evidence type="ECO:0000313" key="2">
    <source>
        <dbReference type="EMBL" id="CBE70165.1"/>
    </source>
</evidence>
<proteinExistence type="predicted"/>
<sequence length="141" mass="16217">MTTEETFGTMSTLTKDLHSHWANIRSILTIRNEREYDTAIERLNELLDEIGNNERHPLYGLLDTLGTLIHDYEETHHPMPECAEADMLRLFMEEHGLNQSDLSDIGSQGVVSEILNGKRELNIRQVRLLAKRFQVSPAVFI</sequence>
<dbReference type="Pfam" id="PF01381">
    <property type="entry name" value="HTH_3"/>
    <property type="match status" value="1"/>
</dbReference>
<dbReference type="GO" id="GO:0006355">
    <property type="term" value="P:regulation of DNA-templated transcription"/>
    <property type="evidence" value="ECO:0007669"/>
    <property type="project" value="InterPro"/>
</dbReference>
<evidence type="ECO:0000259" key="1">
    <source>
        <dbReference type="PROSITE" id="PS50943"/>
    </source>
</evidence>
<dbReference type="STRING" id="671143.DAMO_3092"/>
<protein>
    <submittedName>
        <fullName evidence="2">Transcriptional regulator</fullName>
    </submittedName>
</protein>
<dbReference type="HOGENOM" id="CLU_125852_3_1_0"/>
<dbReference type="CDD" id="cd00093">
    <property type="entry name" value="HTH_XRE"/>
    <property type="match status" value="1"/>
</dbReference>
<dbReference type="eggNOG" id="COG5499">
    <property type="taxonomic scope" value="Bacteria"/>
</dbReference>
<gene>
    <name evidence="2" type="ORF">DAMO_3092</name>
</gene>
<dbReference type="InterPro" id="IPR039060">
    <property type="entry name" value="Antitox_HigA"/>
</dbReference>
<accession>D5MMP3</accession>
<dbReference type="GO" id="GO:0001046">
    <property type="term" value="F:core promoter sequence-specific DNA binding"/>
    <property type="evidence" value="ECO:0007669"/>
    <property type="project" value="TreeGrafter"/>
</dbReference>
<dbReference type="KEGG" id="mox:DAMO_3092"/>
<reference evidence="2 3" key="1">
    <citation type="journal article" date="2010" name="Nature">
        <title>Nitrite-driven anaerobic methane oxidation by oxygenic bacteria.</title>
        <authorList>
            <person name="Ettwig K.F."/>
            <person name="Butler M.K."/>
            <person name="Le Paslier D."/>
            <person name="Pelletier E."/>
            <person name="Mangenot S."/>
            <person name="Kuypers M.M.M."/>
            <person name="Schreiber F."/>
            <person name="Dutilh B.E."/>
            <person name="Zedelius J."/>
            <person name="de Beer D."/>
            <person name="Gloerich J."/>
            <person name="Wessels H.J.C.T."/>
            <person name="van Allen T."/>
            <person name="Luesken F."/>
            <person name="Wu M."/>
            <person name="van de Pas-Schoonen K.T."/>
            <person name="Op den Camp H.J.M."/>
            <person name="Janssen-Megens E.M."/>
            <person name="Francoijs K-J."/>
            <person name="Stunnenberg H."/>
            <person name="Weissenbach J."/>
            <person name="Jetten M.S.M."/>
            <person name="Strous M."/>
        </authorList>
    </citation>
    <scope>NUCLEOTIDE SEQUENCE [LARGE SCALE GENOMIC DNA]</scope>
</reference>
<dbReference type="PATRIC" id="fig|671143.5.peg.2716"/>
<dbReference type="SMART" id="SM00530">
    <property type="entry name" value="HTH_XRE"/>
    <property type="match status" value="1"/>
</dbReference>
<dbReference type="InterPro" id="IPR001387">
    <property type="entry name" value="Cro/C1-type_HTH"/>
</dbReference>
<organism evidence="2 3">
    <name type="scientific">Methylomirabilis oxygeniifera</name>
    <dbReference type="NCBI Taxonomy" id="671143"/>
    <lineage>
        <taxon>Bacteria</taxon>
        <taxon>Candidatus Methylomirabilota</taxon>
        <taxon>Candidatus Methylomirabilia</taxon>
        <taxon>Candidatus Methylomirabilales</taxon>
        <taxon>Candidatus Methylomirabilaceae</taxon>
        <taxon>Candidatus Methylomirabilis</taxon>
    </lineage>
</organism>
<name>D5MMP3_METO1</name>
<dbReference type="Proteomes" id="UP000006898">
    <property type="component" value="Chromosome"/>
</dbReference>
<dbReference type="SUPFAM" id="SSF47413">
    <property type="entry name" value="lambda repressor-like DNA-binding domains"/>
    <property type="match status" value="1"/>
</dbReference>
<evidence type="ECO:0000313" key="3">
    <source>
        <dbReference type="Proteomes" id="UP000006898"/>
    </source>
</evidence>
<dbReference type="PANTHER" id="PTHR40455:SF1">
    <property type="entry name" value="ANTITOXIN HIGA"/>
    <property type="match status" value="1"/>
</dbReference>
<dbReference type="InterPro" id="IPR010982">
    <property type="entry name" value="Lambda_DNA-bd_dom_sf"/>
</dbReference>
<dbReference type="AlphaFoldDB" id="D5MMP3"/>
<dbReference type="EMBL" id="FP565575">
    <property type="protein sequence ID" value="CBE70165.1"/>
    <property type="molecule type" value="Genomic_DNA"/>
</dbReference>